<dbReference type="SUPFAM" id="SSF52540">
    <property type="entry name" value="P-loop containing nucleoside triphosphate hydrolases"/>
    <property type="match status" value="1"/>
</dbReference>
<dbReference type="InterPro" id="IPR027417">
    <property type="entry name" value="P-loop_NTPase"/>
</dbReference>
<organism evidence="10 11">
    <name type="scientific">Candidatus Faecivivens stercoravium</name>
    <dbReference type="NCBI Taxonomy" id="2840803"/>
    <lineage>
        <taxon>Bacteria</taxon>
        <taxon>Bacillati</taxon>
        <taxon>Bacillota</taxon>
        <taxon>Clostridia</taxon>
        <taxon>Eubacteriales</taxon>
        <taxon>Oscillospiraceae</taxon>
        <taxon>Oscillospiraceae incertae sedis</taxon>
        <taxon>Candidatus Faecivivens</taxon>
    </lineage>
</organism>
<evidence type="ECO:0000256" key="4">
    <source>
        <dbReference type="ARBA" id="ARBA00022741"/>
    </source>
</evidence>
<evidence type="ECO:0000259" key="9">
    <source>
        <dbReference type="Pfam" id="PF13614"/>
    </source>
</evidence>
<dbReference type="PANTHER" id="PTHR32309">
    <property type="entry name" value="TYROSINE-PROTEIN KINASE"/>
    <property type="match status" value="1"/>
</dbReference>
<keyword evidence="7" id="KW-0829">Tyrosine-protein kinase</keyword>
<dbReference type="CDD" id="cd05387">
    <property type="entry name" value="BY-kinase"/>
    <property type="match status" value="1"/>
</dbReference>
<evidence type="ECO:0000256" key="3">
    <source>
        <dbReference type="ARBA" id="ARBA00022679"/>
    </source>
</evidence>
<accession>A0A9D1DY32</accession>
<dbReference type="NCBIfam" id="TIGR01007">
    <property type="entry name" value="eps_fam"/>
    <property type="match status" value="1"/>
</dbReference>
<keyword evidence="6" id="KW-0067">ATP-binding</keyword>
<dbReference type="GO" id="GO:0005886">
    <property type="term" value="C:plasma membrane"/>
    <property type="evidence" value="ECO:0007669"/>
    <property type="project" value="TreeGrafter"/>
</dbReference>
<feature type="domain" description="AAA" evidence="9">
    <location>
        <begin position="54"/>
        <end position="205"/>
    </location>
</feature>
<dbReference type="InterPro" id="IPR025669">
    <property type="entry name" value="AAA_dom"/>
</dbReference>
<dbReference type="Proteomes" id="UP000824241">
    <property type="component" value="Unassembled WGS sequence"/>
</dbReference>
<keyword evidence="5 10" id="KW-0418">Kinase</keyword>
<reference evidence="10" key="2">
    <citation type="journal article" date="2021" name="PeerJ">
        <title>Extensive microbial diversity within the chicken gut microbiome revealed by metagenomics and culture.</title>
        <authorList>
            <person name="Gilroy R."/>
            <person name="Ravi A."/>
            <person name="Getino M."/>
            <person name="Pursley I."/>
            <person name="Horton D.L."/>
            <person name="Alikhan N.F."/>
            <person name="Baker D."/>
            <person name="Gharbi K."/>
            <person name="Hall N."/>
            <person name="Watson M."/>
            <person name="Adriaenssens E.M."/>
            <person name="Foster-Nyarko E."/>
            <person name="Jarju S."/>
            <person name="Secka A."/>
            <person name="Antonio M."/>
            <person name="Oren A."/>
            <person name="Chaudhuri R.R."/>
            <person name="La Ragione R."/>
            <person name="Hildebrand F."/>
            <person name="Pallen M.J."/>
        </authorList>
    </citation>
    <scope>NUCLEOTIDE SEQUENCE</scope>
    <source>
        <strain evidence="10">CHK189-12415</strain>
    </source>
</reference>
<dbReference type="AlphaFoldDB" id="A0A9D1DY32"/>
<protein>
    <recommendedName>
        <fullName evidence="2">non-specific protein-tyrosine kinase</fullName>
        <ecNumber evidence="2">2.7.10.2</ecNumber>
    </recommendedName>
</protein>
<dbReference type="GO" id="GO:0004715">
    <property type="term" value="F:non-membrane spanning protein tyrosine kinase activity"/>
    <property type="evidence" value="ECO:0007669"/>
    <property type="project" value="UniProtKB-EC"/>
</dbReference>
<evidence type="ECO:0000313" key="11">
    <source>
        <dbReference type="Proteomes" id="UP000824241"/>
    </source>
</evidence>
<dbReference type="Gene3D" id="3.40.50.300">
    <property type="entry name" value="P-loop containing nucleotide triphosphate hydrolases"/>
    <property type="match status" value="1"/>
</dbReference>
<evidence type="ECO:0000313" key="10">
    <source>
        <dbReference type="EMBL" id="HIR60934.1"/>
    </source>
</evidence>
<dbReference type="EMBL" id="DVHA01000167">
    <property type="protein sequence ID" value="HIR60934.1"/>
    <property type="molecule type" value="Genomic_DNA"/>
</dbReference>
<dbReference type="InterPro" id="IPR050445">
    <property type="entry name" value="Bact_polysacc_biosynth/exp"/>
</dbReference>
<evidence type="ECO:0000256" key="1">
    <source>
        <dbReference type="ARBA" id="ARBA00007316"/>
    </source>
</evidence>
<dbReference type="Pfam" id="PF13614">
    <property type="entry name" value="AAA_31"/>
    <property type="match status" value="1"/>
</dbReference>
<keyword evidence="3" id="KW-0808">Transferase</keyword>
<comment type="caution">
    <text evidence="10">The sequence shown here is derived from an EMBL/GenBank/DDBJ whole genome shotgun (WGS) entry which is preliminary data.</text>
</comment>
<comment type="similarity">
    <text evidence="1">Belongs to the CpsD/CapB family.</text>
</comment>
<gene>
    <name evidence="10" type="ORF">IAB37_05095</name>
</gene>
<evidence type="ECO:0000256" key="5">
    <source>
        <dbReference type="ARBA" id="ARBA00022777"/>
    </source>
</evidence>
<evidence type="ECO:0000256" key="2">
    <source>
        <dbReference type="ARBA" id="ARBA00011903"/>
    </source>
</evidence>
<reference evidence="10" key="1">
    <citation type="submission" date="2020-10" db="EMBL/GenBank/DDBJ databases">
        <authorList>
            <person name="Gilroy R."/>
        </authorList>
    </citation>
    <scope>NUCLEOTIDE SEQUENCE</scope>
    <source>
        <strain evidence="10">CHK189-12415</strain>
    </source>
</reference>
<name>A0A9D1DY32_9FIRM</name>
<dbReference type="PANTHER" id="PTHR32309:SF13">
    <property type="entry name" value="FERRIC ENTEROBACTIN TRANSPORT PROTEIN FEPE"/>
    <property type="match status" value="1"/>
</dbReference>
<keyword evidence="4" id="KW-0547">Nucleotide-binding</keyword>
<proteinExistence type="inferred from homology"/>
<comment type="catalytic activity">
    <reaction evidence="8">
        <text>L-tyrosyl-[protein] + ATP = O-phospho-L-tyrosyl-[protein] + ADP + H(+)</text>
        <dbReference type="Rhea" id="RHEA:10596"/>
        <dbReference type="Rhea" id="RHEA-COMP:10136"/>
        <dbReference type="Rhea" id="RHEA-COMP:20101"/>
        <dbReference type="ChEBI" id="CHEBI:15378"/>
        <dbReference type="ChEBI" id="CHEBI:30616"/>
        <dbReference type="ChEBI" id="CHEBI:46858"/>
        <dbReference type="ChEBI" id="CHEBI:61978"/>
        <dbReference type="ChEBI" id="CHEBI:456216"/>
        <dbReference type="EC" id="2.7.10.2"/>
    </reaction>
</comment>
<evidence type="ECO:0000256" key="8">
    <source>
        <dbReference type="ARBA" id="ARBA00051245"/>
    </source>
</evidence>
<evidence type="ECO:0000256" key="7">
    <source>
        <dbReference type="ARBA" id="ARBA00023137"/>
    </source>
</evidence>
<dbReference type="InterPro" id="IPR005702">
    <property type="entry name" value="Wzc-like_C"/>
</dbReference>
<sequence length="256" mass="28243">MFSFKEKKAQKGFPSVDFEQKRMIGQGLNFASSEAYKLLRTNLMFSFVDSDAKRVIGITSSVKGEGKSITSINLANAIAETGKRVLLVECDLRLPTMAKRLNLKSEPGLSNLLVGLSSSSEVVRRGVLRATLDVLPAGAVPPNASELLQSSRMQYTIEKFSEYYDYILLDLPPVTVVSDALIVSRLTAGMVVVVRSDYATKAVLGETMRQLKYVNAKVLGFVFNGVKESAGNYYKKYYRKGYGYEYGYGGNEDDGK</sequence>
<dbReference type="GO" id="GO:0005524">
    <property type="term" value="F:ATP binding"/>
    <property type="evidence" value="ECO:0007669"/>
    <property type="project" value="UniProtKB-KW"/>
</dbReference>
<dbReference type="EC" id="2.7.10.2" evidence="2"/>
<evidence type="ECO:0000256" key="6">
    <source>
        <dbReference type="ARBA" id="ARBA00022840"/>
    </source>
</evidence>